<evidence type="ECO:0008006" key="4">
    <source>
        <dbReference type="Google" id="ProtNLM"/>
    </source>
</evidence>
<comment type="caution">
    <text evidence="2">The sequence shown here is derived from an EMBL/GenBank/DDBJ whole genome shotgun (WGS) entry which is preliminary data.</text>
</comment>
<dbReference type="RefSeq" id="WP_149431356.1">
    <property type="nucleotide sequence ID" value="NZ_VLNY01000007.1"/>
</dbReference>
<feature type="transmembrane region" description="Helical" evidence="1">
    <location>
        <begin position="103"/>
        <end position="134"/>
    </location>
</feature>
<dbReference type="Proteomes" id="UP000322244">
    <property type="component" value="Unassembled WGS sequence"/>
</dbReference>
<evidence type="ECO:0000313" key="2">
    <source>
        <dbReference type="EMBL" id="KAA0021992.1"/>
    </source>
</evidence>
<reference evidence="2 3" key="1">
    <citation type="submission" date="2019-07" db="EMBL/GenBank/DDBJ databases">
        <title>Rhodococcus cavernicolus sp. nov., isolated from a cave.</title>
        <authorList>
            <person name="Lee S.D."/>
        </authorList>
    </citation>
    <scope>NUCLEOTIDE SEQUENCE [LARGE SCALE GENOMIC DNA]</scope>
    <source>
        <strain evidence="2 3">C1-24</strain>
    </source>
</reference>
<sequence length="140" mass="14172">MTFAERAYRTAAGLLMVAAALPAAPTSALPAAAAGCILVMVSLRYRIAAVPAVFATIATLVIGYPPPPLAALSGLAAAIYLLTLTGLTTLTRPTLICSLACTAAALAMASIPITIAWLPVVAPIVAVLIFAGLARPFQSR</sequence>
<keyword evidence="1" id="KW-1133">Transmembrane helix</keyword>
<dbReference type="EMBL" id="VLNY01000007">
    <property type="protein sequence ID" value="KAA0021992.1"/>
    <property type="molecule type" value="Genomic_DNA"/>
</dbReference>
<proteinExistence type="predicted"/>
<keyword evidence="1" id="KW-0812">Transmembrane</keyword>
<dbReference type="AlphaFoldDB" id="A0A5A7S9Z1"/>
<feature type="transmembrane region" description="Helical" evidence="1">
    <location>
        <begin position="43"/>
        <end position="62"/>
    </location>
</feature>
<evidence type="ECO:0000256" key="1">
    <source>
        <dbReference type="SAM" id="Phobius"/>
    </source>
</evidence>
<gene>
    <name evidence="2" type="ORF">FOY51_16555</name>
</gene>
<organism evidence="2 3">
    <name type="scientific">Antrihabitans cavernicola</name>
    <dbReference type="NCBI Taxonomy" id="2495913"/>
    <lineage>
        <taxon>Bacteria</taxon>
        <taxon>Bacillati</taxon>
        <taxon>Actinomycetota</taxon>
        <taxon>Actinomycetes</taxon>
        <taxon>Mycobacteriales</taxon>
        <taxon>Nocardiaceae</taxon>
        <taxon>Antrihabitans</taxon>
    </lineage>
</organism>
<keyword evidence="3" id="KW-1185">Reference proteome</keyword>
<evidence type="ECO:0000313" key="3">
    <source>
        <dbReference type="Proteomes" id="UP000322244"/>
    </source>
</evidence>
<protein>
    <recommendedName>
        <fullName evidence="4">Integral membrane protein</fullName>
    </recommendedName>
</protein>
<accession>A0A5A7S9Z1</accession>
<name>A0A5A7S9Z1_9NOCA</name>
<keyword evidence="1" id="KW-0472">Membrane</keyword>
<feature type="transmembrane region" description="Helical" evidence="1">
    <location>
        <begin position="69"/>
        <end position="91"/>
    </location>
</feature>